<feature type="active site" evidence="10">
    <location>
        <position position="23"/>
    </location>
</feature>
<dbReference type="InterPro" id="IPR020568">
    <property type="entry name" value="Ribosomal_Su5_D2-typ_SF"/>
</dbReference>
<evidence type="ECO:0000256" key="3">
    <source>
        <dbReference type="ARBA" id="ARBA00017473"/>
    </source>
</evidence>
<evidence type="ECO:0000256" key="9">
    <source>
        <dbReference type="ARBA" id="ARBA00032554"/>
    </source>
</evidence>
<evidence type="ECO:0000313" key="13">
    <source>
        <dbReference type="EMBL" id="QNN45902.1"/>
    </source>
</evidence>
<evidence type="ECO:0000256" key="4">
    <source>
        <dbReference type="ARBA" id="ARBA00022679"/>
    </source>
</evidence>
<reference evidence="13 14" key="1">
    <citation type="submission" date="2020-08" db="EMBL/GenBank/DDBJ databases">
        <title>Genome sequence of Thermomonas brevis KACC 16975T.</title>
        <authorList>
            <person name="Hyun D.-W."/>
            <person name="Bae J.-W."/>
        </authorList>
    </citation>
    <scope>NUCLEOTIDE SEQUENCE [LARGE SCALE GENOMIC DNA]</scope>
    <source>
        <strain evidence="13 14">KACC 16975</strain>
    </source>
</reference>
<feature type="domain" description="GHMP kinase N-terminal" evidence="11">
    <location>
        <begin position="80"/>
        <end position="156"/>
    </location>
</feature>
<evidence type="ECO:0000259" key="11">
    <source>
        <dbReference type="Pfam" id="PF00288"/>
    </source>
</evidence>
<feature type="domain" description="GHMP kinase C-terminal" evidence="12">
    <location>
        <begin position="217"/>
        <end position="270"/>
    </location>
</feature>
<dbReference type="Gene3D" id="3.30.230.10">
    <property type="match status" value="1"/>
</dbReference>
<dbReference type="PIRSF" id="PIRSF010376">
    <property type="entry name" value="IspE"/>
    <property type="match status" value="1"/>
</dbReference>
<dbReference type="EC" id="2.7.1.148" evidence="2 10"/>
<dbReference type="InterPro" id="IPR004424">
    <property type="entry name" value="IspE"/>
</dbReference>
<dbReference type="KEGG" id="tbv:H9L17_11975"/>
<dbReference type="AlphaFoldDB" id="A0A7G9QRC7"/>
<proteinExistence type="inferred from homology"/>
<organism evidence="13 14">
    <name type="scientific">Thermomonas brevis</name>
    <dbReference type="NCBI Taxonomy" id="215691"/>
    <lineage>
        <taxon>Bacteria</taxon>
        <taxon>Pseudomonadati</taxon>
        <taxon>Pseudomonadota</taxon>
        <taxon>Gammaproteobacteria</taxon>
        <taxon>Lysobacterales</taxon>
        <taxon>Lysobacteraceae</taxon>
        <taxon>Thermomonas</taxon>
    </lineage>
</organism>
<name>A0A7G9QRC7_9GAMM</name>
<dbReference type="SUPFAM" id="SSF55060">
    <property type="entry name" value="GHMP Kinase, C-terminal domain"/>
    <property type="match status" value="1"/>
</dbReference>
<evidence type="ECO:0000256" key="7">
    <source>
        <dbReference type="ARBA" id="ARBA00022840"/>
    </source>
</evidence>
<dbReference type="InterPro" id="IPR013750">
    <property type="entry name" value="GHMP_kinase_C_dom"/>
</dbReference>
<dbReference type="SUPFAM" id="SSF54211">
    <property type="entry name" value="Ribosomal protein S5 domain 2-like"/>
    <property type="match status" value="1"/>
</dbReference>
<comment type="catalytic activity">
    <reaction evidence="10">
        <text>4-CDP-2-C-methyl-D-erythritol + ATP = 4-CDP-2-C-methyl-D-erythritol 2-phosphate + ADP + H(+)</text>
        <dbReference type="Rhea" id="RHEA:18437"/>
        <dbReference type="ChEBI" id="CHEBI:15378"/>
        <dbReference type="ChEBI" id="CHEBI:30616"/>
        <dbReference type="ChEBI" id="CHEBI:57823"/>
        <dbReference type="ChEBI" id="CHEBI:57919"/>
        <dbReference type="ChEBI" id="CHEBI:456216"/>
        <dbReference type="EC" id="2.7.1.148"/>
    </reaction>
</comment>
<comment type="similarity">
    <text evidence="1 10">Belongs to the GHMP kinase family. IspE subfamily.</text>
</comment>
<feature type="active site" evidence="10">
    <location>
        <position position="149"/>
    </location>
</feature>
<evidence type="ECO:0000313" key="14">
    <source>
        <dbReference type="Proteomes" id="UP000515977"/>
    </source>
</evidence>
<dbReference type="EMBL" id="CP060711">
    <property type="protein sequence ID" value="QNN45902.1"/>
    <property type="molecule type" value="Genomic_DNA"/>
</dbReference>
<evidence type="ECO:0000256" key="10">
    <source>
        <dbReference type="HAMAP-Rule" id="MF_00061"/>
    </source>
</evidence>
<dbReference type="Pfam" id="PF00288">
    <property type="entry name" value="GHMP_kinases_N"/>
    <property type="match status" value="1"/>
</dbReference>
<evidence type="ECO:0000256" key="2">
    <source>
        <dbReference type="ARBA" id="ARBA00012052"/>
    </source>
</evidence>
<dbReference type="Gene3D" id="3.30.70.890">
    <property type="entry name" value="GHMP kinase, C-terminal domain"/>
    <property type="match status" value="1"/>
</dbReference>
<dbReference type="PANTHER" id="PTHR43527:SF2">
    <property type="entry name" value="4-DIPHOSPHOCYTIDYL-2-C-METHYL-D-ERYTHRITOL KINASE, CHLOROPLASTIC"/>
    <property type="match status" value="1"/>
</dbReference>
<evidence type="ECO:0000256" key="6">
    <source>
        <dbReference type="ARBA" id="ARBA00022777"/>
    </source>
</evidence>
<dbReference type="GO" id="GO:0050515">
    <property type="term" value="F:4-(cytidine 5'-diphospho)-2-C-methyl-D-erythritol kinase activity"/>
    <property type="evidence" value="ECO:0007669"/>
    <property type="project" value="UniProtKB-UniRule"/>
</dbReference>
<sequence length="295" mass="30868">MSEPQGQGDPALDGWSAWPAPAKLNLFLHVTGRRPDGYHALQTVFRILDWGDTVFLRPRADGVVARVGAGAADVAEADDLLVRAAKLLQSEANCGKGADIRIEKRIPVGGGFGGGSSNAATALVALDRLWGLALGVDRLAALGLALGADVPVFVRGRNAWAEGVGEELAAVKLPPAWYVLADPGVHASTAALFRSPDLTRDAPPVTIAGFLSGTALDNAFEPVLRRREPAVEAMFRLLARIGTPRLTGSGSGCFVEFATRESAEAALAALPPGTPAWLARGAERSPLLDAVEKHH</sequence>
<comment type="function">
    <text evidence="10">Catalyzes the phosphorylation of the position 2 hydroxy group of 4-diphosphocytidyl-2C-methyl-D-erythritol.</text>
</comment>
<dbReference type="UniPathway" id="UPA00056">
    <property type="reaction ID" value="UER00094"/>
</dbReference>
<dbReference type="InterPro" id="IPR014721">
    <property type="entry name" value="Ribsml_uS5_D2-typ_fold_subgr"/>
</dbReference>
<evidence type="ECO:0000259" key="12">
    <source>
        <dbReference type="Pfam" id="PF08544"/>
    </source>
</evidence>
<evidence type="ECO:0000256" key="5">
    <source>
        <dbReference type="ARBA" id="ARBA00022741"/>
    </source>
</evidence>
<dbReference type="GO" id="GO:0016114">
    <property type="term" value="P:terpenoid biosynthetic process"/>
    <property type="evidence" value="ECO:0007669"/>
    <property type="project" value="UniProtKB-UniRule"/>
</dbReference>
<evidence type="ECO:0000256" key="8">
    <source>
        <dbReference type="ARBA" id="ARBA00023229"/>
    </source>
</evidence>
<dbReference type="Proteomes" id="UP000515977">
    <property type="component" value="Chromosome"/>
</dbReference>
<keyword evidence="14" id="KW-1185">Reference proteome</keyword>
<dbReference type="RefSeq" id="WP_187569669.1">
    <property type="nucleotide sequence ID" value="NZ_CP060711.1"/>
</dbReference>
<gene>
    <name evidence="10 13" type="primary">ispE</name>
    <name evidence="13" type="ORF">H9L17_11975</name>
</gene>
<dbReference type="InterPro" id="IPR006204">
    <property type="entry name" value="GHMP_kinase_N_dom"/>
</dbReference>
<evidence type="ECO:0000256" key="1">
    <source>
        <dbReference type="ARBA" id="ARBA00009684"/>
    </source>
</evidence>
<dbReference type="GO" id="GO:0005524">
    <property type="term" value="F:ATP binding"/>
    <property type="evidence" value="ECO:0007669"/>
    <property type="project" value="UniProtKB-UniRule"/>
</dbReference>
<accession>A0A7G9QRC7</accession>
<dbReference type="GO" id="GO:0019288">
    <property type="term" value="P:isopentenyl diphosphate biosynthetic process, methylerythritol 4-phosphate pathway"/>
    <property type="evidence" value="ECO:0007669"/>
    <property type="project" value="UniProtKB-UniRule"/>
</dbReference>
<keyword evidence="6 10" id="KW-0418">Kinase</keyword>
<keyword evidence="5 10" id="KW-0547">Nucleotide-binding</keyword>
<dbReference type="NCBIfam" id="TIGR00154">
    <property type="entry name" value="ispE"/>
    <property type="match status" value="1"/>
</dbReference>
<feature type="binding site" evidence="10">
    <location>
        <begin position="107"/>
        <end position="117"/>
    </location>
    <ligand>
        <name>ATP</name>
        <dbReference type="ChEBI" id="CHEBI:30616"/>
    </ligand>
</feature>
<keyword evidence="4 10" id="KW-0808">Transferase</keyword>
<dbReference type="PANTHER" id="PTHR43527">
    <property type="entry name" value="4-DIPHOSPHOCYTIDYL-2-C-METHYL-D-ERYTHRITOL KINASE, CHLOROPLASTIC"/>
    <property type="match status" value="1"/>
</dbReference>
<comment type="pathway">
    <text evidence="10">Isoprenoid biosynthesis; isopentenyl diphosphate biosynthesis via DXP pathway; isopentenyl diphosphate from 1-deoxy-D-xylulose 5-phosphate: step 3/6.</text>
</comment>
<keyword evidence="7 10" id="KW-0067">ATP-binding</keyword>
<dbReference type="Pfam" id="PF08544">
    <property type="entry name" value="GHMP_kinases_C"/>
    <property type="match status" value="1"/>
</dbReference>
<dbReference type="HAMAP" id="MF_00061">
    <property type="entry name" value="IspE"/>
    <property type="match status" value="1"/>
</dbReference>
<dbReference type="InterPro" id="IPR036554">
    <property type="entry name" value="GHMP_kinase_C_sf"/>
</dbReference>
<protein>
    <recommendedName>
        <fullName evidence="3 10">4-diphosphocytidyl-2-C-methyl-D-erythritol kinase</fullName>
        <shortName evidence="10">CMK</shortName>
        <ecNumber evidence="2 10">2.7.1.148</ecNumber>
    </recommendedName>
    <alternativeName>
        <fullName evidence="9 10">4-(cytidine-5'-diphospho)-2-C-methyl-D-erythritol kinase</fullName>
    </alternativeName>
</protein>
<keyword evidence="8 10" id="KW-0414">Isoprene biosynthesis</keyword>